<feature type="region of interest" description="Disordered" evidence="2">
    <location>
        <begin position="390"/>
        <end position="410"/>
    </location>
</feature>
<accession>A0ABP1RMV5</accession>
<dbReference type="EMBL" id="CAXLJM020000086">
    <property type="protein sequence ID" value="CAL8131126.1"/>
    <property type="molecule type" value="Genomic_DNA"/>
</dbReference>
<comment type="caution">
    <text evidence="3">The sequence shown here is derived from an EMBL/GenBank/DDBJ whole genome shotgun (WGS) entry which is preliminary data.</text>
</comment>
<protein>
    <submittedName>
        <fullName evidence="3">Uncharacterized protein</fullName>
    </submittedName>
</protein>
<gene>
    <name evidence="3" type="ORF">ODALV1_LOCUS24038</name>
</gene>
<name>A0ABP1RMV5_9HEXA</name>
<feature type="compositionally biased region" description="Low complexity" evidence="2">
    <location>
        <begin position="392"/>
        <end position="405"/>
    </location>
</feature>
<evidence type="ECO:0000256" key="2">
    <source>
        <dbReference type="SAM" id="MobiDB-lite"/>
    </source>
</evidence>
<reference evidence="3 4" key="1">
    <citation type="submission" date="2024-08" db="EMBL/GenBank/DDBJ databases">
        <authorList>
            <person name="Cucini C."/>
            <person name="Frati F."/>
        </authorList>
    </citation>
    <scope>NUCLEOTIDE SEQUENCE [LARGE SCALE GENOMIC DNA]</scope>
</reference>
<evidence type="ECO:0000313" key="3">
    <source>
        <dbReference type="EMBL" id="CAL8131126.1"/>
    </source>
</evidence>
<evidence type="ECO:0000313" key="4">
    <source>
        <dbReference type="Proteomes" id="UP001642540"/>
    </source>
</evidence>
<proteinExistence type="predicted"/>
<dbReference type="Proteomes" id="UP001642540">
    <property type="component" value="Unassembled WGS sequence"/>
</dbReference>
<feature type="compositionally biased region" description="Pro residues" evidence="2">
    <location>
        <begin position="100"/>
        <end position="110"/>
    </location>
</feature>
<feature type="region of interest" description="Disordered" evidence="2">
    <location>
        <begin position="90"/>
        <end position="113"/>
    </location>
</feature>
<feature type="coiled-coil region" evidence="1">
    <location>
        <begin position="253"/>
        <end position="361"/>
    </location>
</feature>
<evidence type="ECO:0000256" key="1">
    <source>
        <dbReference type="SAM" id="Coils"/>
    </source>
</evidence>
<organism evidence="3 4">
    <name type="scientific">Orchesella dallaii</name>
    <dbReference type="NCBI Taxonomy" id="48710"/>
    <lineage>
        <taxon>Eukaryota</taxon>
        <taxon>Metazoa</taxon>
        <taxon>Ecdysozoa</taxon>
        <taxon>Arthropoda</taxon>
        <taxon>Hexapoda</taxon>
        <taxon>Collembola</taxon>
        <taxon>Entomobryomorpha</taxon>
        <taxon>Entomobryoidea</taxon>
        <taxon>Orchesellidae</taxon>
        <taxon>Orchesellinae</taxon>
        <taxon>Orchesella</taxon>
    </lineage>
</organism>
<keyword evidence="1" id="KW-0175">Coiled coil</keyword>
<feature type="region of interest" description="Disordered" evidence="2">
    <location>
        <begin position="475"/>
        <end position="557"/>
    </location>
</feature>
<keyword evidence="4" id="KW-1185">Reference proteome</keyword>
<sequence length="578" mass="65574">MKLFFCDCYSKHLFHFVFRERKSYNFFSYFLLQFFKRINIECDFLFLKAEKVKTSNIAYNRSSYFKSTCEVNMEDVIYLSSDDEDTSLAPFQVSSRRRIPPPPPSLPPLNPEDFNDELNHYFTNPKEELPPVIPATNLPVTPEANSPAIPTENLSTSPTPLLPAPQRIDNPHDPPIEPSIVIVLDSSDDETSESENASTSLGTVETPSELSKLAYNLGQQNNALVHLIKQIVPKFRAEMKKVAVIQTQYQELEEAHKLRIVAMKSELEETKEKLNIKEEEVKAARADVVSTRATSCELKKEHNVEVAKLTEEIDSMKSELQKRKETEVVSREPKVSYKMKVEEFRQELDELKKAMREMDKKNPMNFKGIEAGVAMLMNNLQQLESDAVIAPTPSTSGTSSQQSQKKSVKFDENNLENYEHQKLPHRLDNNVSSKKKWMCICGEECESATTLHKHLKAGNTIKVVKKSALKEQDNLNVEESSGDKIQSKKTGKSCSLAGTSTKESESKRKRKKTISSEASNPKIPTKRGRAGKGTTKESRSRSSKAETGNRDVDGMQTREKRWPIVEIQDLLENMFVVN</sequence>
<feature type="compositionally biased region" description="Basic and acidic residues" evidence="2">
    <location>
        <begin position="534"/>
        <end position="557"/>
    </location>
</feature>